<name>A0ABY1R686_9FLAO</name>
<keyword evidence="2" id="KW-1185">Reference proteome</keyword>
<dbReference type="SUPFAM" id="SSF52266">
    <property type="entry name" value="SGNH hydrolase"/>
    <property type="match status" value="1"/>
</dbReference>
<evidence type="ECO:0008006" key="3">
    <source>
        <dbReference type="Google" id="ProtNLM"/>
    </source>
</evidence>
<protein>
    <recommendedName>
        <fullName evidence="3">DUF4886 domain-containing protein</fullName>
    </recommendedName>
</protein>
<accession>A0ABY1R686</accession>
<reference evidence="1 2" key="1">
    <citation type="submission" date="2017-05" db="EMBL/GenBank/DDBJ databases">
        <authorList>
            <person name="Varghese N."/>
            <person name="Submissions S."/>
        </authorList>
    </citation>
    <scope>NUCLEOTIDE SEQUENCE [LARGE SCALE GENOMIC DNA]</scope>
    <source>
        <strain evidence="1 2">DSM 18015</strain>
    </source>
</reference>
<dbReference type="Gene3D" id="3.40.50.1110">
    <property type="entry name" value="SGNH hydrolase"/>
    <property type="match status" value="1"/>
</dbReference>
<evidence type="ECO:0000313" key="1">
    <source>
        <dbReference type="EMBL" id="SMP93009.1"/>
    </source>
</evidence>
<dbReference type="RefSeq" id="WP_283416692.1">
    <property type="nucleotide sequence ID" value="NZ_FXUO01000004.1"/>
</dbReference>
<dbReference type="PROSITE" id="PS51257">
    <property type="entry name" value="PROKAR_LIPOPROTEIN"/>
    <property type="match status" value="1"/>
</dbReference>
<dbReference type="Proteomes" id="UP001158050">
    <property type="component" value="Unassembled WGS sequence"/>
</dbReference>
<gene>
    <name evidence="1" type="ORF">SAMN05421679_104233</name>
</gene>
<sequence length="279" mass="32005">MKNTVLILITSILLSCKSQSKNTGNEIYVLFIGNSLTYFHNMPQTLQEMINETNPNIKIEQSTFPGMPLNGHLSEIITSRTENEISTRNKKESEKTETEKKIAEKKWDIIVLQTGSVSVLIPENREFKINKAISDIKKIVANPRCKFILFNTWPSKDRYPKEYCYPAILIDKSIEKSKCCSPIMENLRQEVNVINKSYETLAKDNNLVKSSNGTKFFEVITKYPEIELYDDDSHPSKYGSFLNACIFYQMLTGKKASELTFNGEIEPEKAKLLKYIADK</sequence>
<evidence type="ECO:0000313" key="2">
    <source>
        <dbReference type="Proteomes" id="UP001158050"/>
    </source>
</evidence>
<dbReference type="InterPro" id="IPR036514">
    <property type="entry name" value="SGNH_hydro_sf"/>
</dbReference>
<comment type="caution">
    <text evidence="1">The sequence shown here is derived from an EMBL/GenBank/DDBJ whole genome shotgun (WGS) entry which is preliminary data.</text>
</comment>
<dbReference type="EMBL" id="FXUO01000004">
    <property type="protein sequence ID" value="SMP93009.1"/>
    <property type="molecule type" value="Genomic_DNA"/>
</dbReference>
<organism evidence="1 2">
    <name type="scientific">Epilithonimonas pallida</name>
    <dbReference type="NCBI Taxonomy" id="373671"/>
    <lineage>
        <taxon>Bacteria</taxon>
        <taxon>Pseudomonadati</taxon>
        <taxon>Bacteroidota</taxon>
        <taxon>Flavobacteriia</taxon>
        <taxon>Flavobacteriales</taxon>
        <taxon>Weeksellaceae</taxon>
        <taxon>Chryseobacterium group</taxon>
        <taxon>Epilithonimonas</taxon>
    </lineage>
</organism>
<proteinExistence type="predicted"/>